<dbReference type="Proteomes" id="UP000334990">
    <property type="component" value="Unassembled WGS sequence"/>
</dbReference>
<protein>
    <recommendedName>
        <fullName evidence="3">Protein kinase domain-containing protein</fullName>
    </recommendedName>
</protein>
<evidence type="ECO:0000313" key="1">
    <source>
        <dbReference type="EMBL" id="GES02129.1"/>
    </source>
</evidence>
<dbReference type="EMBL" id="BLAD01000056">
    <property type="protein sequence ID" value="GES02129.1"/>
    <property type="molecule type" value="Genomic_DNA"/>
</dbReference>
<comment type="caution">
    <text evidence="1">The sequence shown here is derived from an EMBL/GenBank/DDBJ whole genome shotgun (WGS) entry which is preliminary data.</text>
</comment>
<organism evidence="1 2">
    <name type="scientific">Acrocarpospora corrugata</name>
    <dbReference type="NCBI Taxonomy" id="35763"/>
    <lineage>
        <taxon>Bacteria</taxon>
        <taxon>Bacillati</taxon>
        <taxon>Actinomycetota</taxon>
        <taxon>Actinomycetes</taxon>
        <taxon>Streptosporangiales</taxon>
        <taxon>Streptosporangiaceae</taxon>
        <taxon>Acrocarpospora</taxon>
    </lineage>
</organism>
<dbReference type="Gene3D" id="1.10.510.10">
    <property type="entry name" value="Transferase(Phosphotransferase) domain 1"/>
    <property type="match status" value="1"/>
</dbReference>
<dbReference type="RefSeq" id="WP_170317015.1">
    <property type="nucleotide sequence ID" value="NZ_BAAABN010000001.1"/>
</dbReference>
<accession>A0A5M3W1F7</accession>
<evidence type="ECO:0008006" key="3">
    <source>
        <dbReference type="Google" id="ProtNLM"/>
    </source>
</evidence>
<dbReference type="InterPro" id="IPR011009">
    <property type="entry name" value="Kinase-like_dom_sf"/>
</dbReference>
<evidence type="ECO:0000313" key="2">
    <source>
        <dbReference type="Proteomes" id="UP000334990"/>
    </source>
</evidence>
<name>A0A5M3W1F7_9ACTN</name>
<gene>
    <name evidence="1" type="ORF">Acor_41940</name>
</gene>
<sequence>MRRARPARLNHPGIITIHDVIIRDGVPMIVMEFVRGHSLQQRIAQEGRLAPAEVARIGVLMATR</sequence>
<dbReference type="AlphaFoldDB" id="A0A5M3W1F7"/>
<dbReference type="SUPFAM" id="SSF56112">
    <property type="entry name" value="Protein kinase-like (PK-like)"/>
    <property type="match status" value="1"/>
</dbReference>
<reference evidence="1 2" key="1">
    <citation type="submission" date="2019-10" db="EMBL/GenBank/DDBJ databases">
        <title>Whole genome shotgun sequence of Acrocarpospora corrugata NBRC 13972.</title>
        <authorList>
            <person name="Ichikawa N."/>
            <person name="Kimura A."/>
            <person name="Kitahashi Y."/>
            <person name="Komaki H."/>
            <person name="Oguchi A."/>
        </authorList>
    </citation>
    <scope>NUCLEOTIDE SEQUENCE [LARGE SCALE GENOMIC DNA]</scope>
    <source>
        <strain evidence="1 2">NBRC 13972</strain>
    </source>
</reference>
<proteinExistence type="predicted"/>
<keyword evidence="2" id="KW-1185">Reference proteome</keyword>